<evidence type="ECO:0000313" key="2">
    <source>
        <dbReference type="Proteomes" id="UP000730482"/>
    </source>
</evidence>
<dbReference type="Gene3D" id="3.80.10.10">
    <property type="entry name" value="Ribonuclease Inhibitor"/>
    <property type="match status" value="1"/>
</dbReference>
<proteinExistence type="predicted"/>
<gene>
    <name evidence="1" type="ORF">KGQ19_31130</name>
</gene>
<keyword evidence="2" id="KW-1185">Reference proteome</keyword>
<reference evidence="1 2" key="1">
    <citation type="submission" date="2020-02" db="EMBL/GenBank/DDBJ databases">
        <title>Acidophilic actinobacteria isolated from forest soil.</title>
        <authorList>
            <person name="Golinska P."/>
        </authorList>
    </citation>
    <scope>NUCLEOTIDE SEQUENCE [LARGE SCALE GENOMIC DNA]</scope>
    <source>
        <strain evidence="1 2">NL8</strain>
    </source>
</reference>
<dbReference type="NCBIfam" id="NF038076">
    <property type="entry name" value="fam_STM4015"/>
    <property type="match status" value="1"/>
</dbReference>
<sequence length="318" mass="34527">MIQDFRYDALTSFHGLPIFPFAYSDPSDLELAGIPEDVQAWAWRVGSDSYGGTEGEVIWPLFLDGVDTTRVRALTLGAWISDVSGEGWDEYQAALLAAADRFPNLEALFISDVPSELTEVSWIEQADPGPLLAAFPNLVEFGLRGTSQLEMEPLVHDRLRELTIQTGGLPPRIVRAVGRSKLPALTGLDLYLGTEMYGGGAGADDLADILSGAAFPALRHLGLRNAEDTDALAALLAHAPVVAQLESLDLALGMLGDEGVAALLAGQPLTHLRRLDLHHHWIGEEMIQRLWQALPGVDVNVDEAMSQRDDDRFIAVTE</sequence>
<protein>
    <submittedName>
        <fullName evidence="1">STM4015 family protein</fullName>
    </submittedName>
</protein>
<dbReference type="InterPro" id="IPR032675">
    <property type="entry name" value="LRR_dom_sf"/>
</dbReference>
<dbReference type="InterPro" id="IPR047722">
    <property type="entry name" value="STM4015-like"/>
</dbReference>
<dbReference type="EMBL" id="JAAFYZ010000135">
    <property type="protein sequence ID" value="MBS2551331.1"/>
    <property type="molecule type" value="Genomic_DNA"/>
</dbReference>
<dbReference type="RefSeq" id="WP_212015726.1">
    <property type="nucleotide sequence ID" value="NZ_JAAFYZ010000135.1"/>
</dbReference>
<evidence type="ECO:0000313" key="1">
    <source>
        <dbReference type="EMBL" id="MBS2551331.1"/>
    </source>
</evidence>
<organism evidence="1 2">
    <name type="scientific">Catenulispora pinistramenti</name>
    <dbReference type="NCBI Taxonomy" id="2705254"/>
    <lineage>
        <taxon>Bacteria</taxon>
        <taxon>Bacillati</taxon>
        <taxon>Actinomycetota</taxon>
        <taxon>Actinomycetes</taxon>
        <taxon>Catenulisporales</taxon>
        <taxon>Catenulisporaceae</taxon>
        <taxon>Catenulispora</taxon>
    </lineage>
</organism>
<accession>A0ABS5KZ31</accession>
<comment type="caution">
    <text evidence="1">The sequence shown here is derived from an EMBL/GenBank/DDBJ whole genome shotgun (WGS) entry which is preliminary data.</text>
</comment>
<dbReference type="SUPFAM" id="SSF52047">
    <property type="entry name" value="RNI-like"/>
    <property type="match status" value="1"/>
</dbReference>
<name>A0ABS5KZ31_9ACTN</name>
<dbReference type="Proteomes" id="UP000730482">
    <property type="component" value="Unassembled WGS sequence"/>
</dbReference>